<organism evidence="1 2">
    <name type="scientific">Terribacillus halophilus</name>
    <dbReference type="NCBI Taxonomy" id="361279"/>
    <lineage>
        <taxon>Bacteria</taxon>
        <taxon>Bacillati</taxon>
        <taxon>Bacillota</taxon>
        <taxon>Bacilli</taxon>
        <taxon>Bacillales</taxon>
        <taxon>Bacillaceae</taxon>
        <taxon>Terribacillus</taxon>
    </lineage>
</organism>
<accession>A0A1G6QMI0</accession>
<reference evidence="2" key="1">
    <citation type="submission" date="2016-10" db="EMBL/GenBank/DDBJ databases">
        <authorList>
            <person name="Varghese N."/>
            <person name="Submissions S."/>
        </authorList>
    </citation>
    <scope>NUCLEOTIDE SEQUENCE [LARGE SCALE GENOMIC DNA]</scope>
    <source>
        <strain evidence="2">DSM 21620</strain>
    </source>
</reference>
<evidence type="ECO:0000313" key="2">
    <source>
        <dbReference type="Proteomes" id="UP000198666"/>
    </source>
</evidence>
<dbReference type="STRING" id="361279.SAMN05421663_105119"/>
<evidence type="ECO:0000313" key="1">
    <source>
        <dbReference type="EMBL" id="SDC92875.1"/>
    </source>
</evidence>
<dbReference type="OrthoDB" id="2971595at2"/>
<dbReference type="Proteomes" id="UP000198666">
    <property type="component" value="Unassembled WGS sequence"/>
</dbReference>
<dbReference type="AlphaFoldDB" id="A0A1G6QMI0"/>
<name>A0A1G6QMI0_9BACI</name>
<dbReference type="RefSeq" id="WP_139180869.1">
    <property type="nucleotide sequence ID" value="NZ_FMZB01000005.1"/>
</dbReference>
<dbReference type="EMBL" id="FMZB01000005">
    <property type="protein sequence ID" value="SDC92875.1"/>
    <property type="molecule type" value="Genomic_DNA"/>
</dbReference>
<proteinExistence type="predicted"/>
<keyword evidence="2" id="KW-1185">Reference proteome</keyword>
<protein>
    <submittedName>
        <fullName evidence="1">SR1 protein</fullName>
    </submittedName>
</protein>
<sequence length="47" mass="5224">MEEKFNSKQTIICQDCEDVIDVTVSPEGGRVLYGVCLECRDESIAAE</sequence>
<gene>
    <name evidence="1" type="ORF">SAMN05421663_105119</name>
</gene>